<feature type="compositionally biased region" description="Polar residues" evidence="1">
    <location>
        <begin position="374"/>
        <end position="384"/>
    </location>
</feature>
<dbReference type="AlphaFoldDB" id="B7GEJ3"/>
<sequence>MKLRLFRKQKSAVSSKQSSSTRSSTQKSLPPTSRETPESPRAKHSSSASAAVSALSSLPPYDESGKKSSMILNPRTGGYEAPSQVASYEDKQLDDDDTLLDASIYTDGYTIEAPSSQKKSKSALTPRQRLEAYHETSNVASWDRASTATPTFAPSTLQRKSPTSPYSPRTRTSTASTSPSGSSVATSPITAEGNQPRWRTMTNHRGEQSSLTQKDIRRLNVTGLAASTFESISTNGSFDTATTSPQRNVSPDNSSILTPLVGLDCLMTTCSEMDDENSILTLENRQCLYPSCPSFPHESTLAGDSPPQRQHQTYSLDRQKGSESGIVDPVADGTDDSIYTLEHNGVYQRGTDQNTIKPRVKRKDKVSPKRPSAARSTSIQNDAVKTTPREKKKGRCRTLPVEIAGMEDDNEDEGTCTILFVPTTEDTGSDQVDPLFSSHGEQLCSISLQPTEERDSSLRGPVDFDRVSKATVVDTNLRKPNKSVKMRLTREDLQRHERKSLKQALAQKKNAGIEEDTPMEDDFVLWKREEQIKKLYQQKQGDRNMLLKDRKSLTSSPNAKENGSKKRRKDRRKDGILSRVFTASRKEPDLGDFSLAPMTAMEHLKLHETVDQAPPTRGFFLFRRRSSGNVSTTAQALLEKERLAAKELHRKKLNRKQQDNHNASKTHRNIVHEQKVKALALSPAAPRVNEETPKRSGRSHTDARKSSVASRSLPRNR</sequence>
<dbReference type="HOGENOM" id="CLU_385661_0_0_1"/>
<feature type="region of interest" description="Disordered" evidence="1">
    <location>
        <begin position="537"/>
        <end position="576"/>
    </location>
</feature>
<feature type="compositionally biased region" description="Basic residues" evidence="1">
    <location>
        <begin position="1"/>
        <end position="10"/>
    </location>
</feature>
<organism evidence="2 3">
    <name type="scientific">Phaeodactylum tricornutum (strain CCAP 1055/1)</name>
    <dbReference type="NCBI Taxonomy" id="556484"/>
    <lineage>
        <taxon>Eukaryota</taxon>
        <taxon>Sar</taxon>
        <taxon>Stramenopiles</taxon>
        <taxon>Ochrophyta</taxon>
        <taxon>Bacillariophyta</taxon>
        <taxon>Bacillariophyceae</taxon>
        <taxon>Bacillariophycidae</taxon>
        <taxon>Naviculales</taxon>
        <taxon>Phaeodactylaceae</taxon>
        <taxon>Phaeodactylum</taxon>
    </lineage>
</organism>
<evidence type="ECO:0000313" key="2">
    <source>
        <dbReference type="EMBL" id="EEC43022.1"/>
    </source>
</evidence>
<feature type="compositionally biased region" description="Basic and acidic residues" evidence="1">
    <location>
        <begin position="688"/>
        <end position="705"/>
    </location>
</feature>
<dbReference type="KEGG" id="pti:PHATRDRAFT_50575"/>
<feature type="compositionally biased region" description="Low complexity" evidence="1">
    <location>
        <begin position="145"/>
        <end position="188"/>
    </location>
</feature>
<reference evidence="3" key="2">
    <citation type="submission" date="2008-08" db="EMBL/GenBank/DDBJ databases">
        <authorList>
            <consortium name="Diatom Consortium"/>
            <person name="Grigoriev I."/>
            <person name="Grimwood J."/>
            <person name="Kuo A."/>
            <person name="Otillar R.P."/>
            <person name="Salamov A."/>
            <person name="Detter J.C."/>
            <person name="Lindquist E."/>
            <person name="Shapiro H."/>
            <person name="Lucas S."/>
            <person name="Glavina del Rio T."/>
            <person name="Pitluck S."/>
            <person name="Rokhsar D."/>
            <person name="Bowler C."/>
        </authorList>
    </citation>
    <scope>GENOME REANNOTATION</scope>
    <source>
        <strain evidence="3">CCAP 1055/1</strain>
    </source>
</reference>
<feature type="compositionally biased region" description="Low complexity" evidence="1">
    <location>
        <begin position="45"/>
        <end position="58"/>
    </location>
</feature>
<dbReference type="Proteomes" id="UP000000759">
    <property type="component" value="Chromosome 31"/>
</dbReference>
<dbReference type="GeneID" id="7199360"/>
<protein>
    <submittedName>
        <fullName evidence="2">Uncharacterized protein</fullName>
    </submittedName>
</protein>
<dbReference type="PaxDb" id="2850-Phatr50575"/>
<feature type="region of interest" description="Disordered" evidence="1">
    <location>
        <begin position="135"/>
        <end position="212"/>
    </location>
</feature>
<evidence type="ECO:0000313" key="3">
    <source>
        <dbReference type="Proteomes" id="UP000000759"/>
    </source>
</evidence>
<feature type="region of interest" description="Disordered" evidence="1">
    <location>
        <begin position="1"/>
        <end position="94"/>
    </location>
</feature>
<feature type="compositionally biased region" description="Polar residues" evidence="1">
    <location>
        <begin position="307"/>
        <end position="316"/>
    </location>
</feature>
<gene>
    <name evidence="2" type="ORF">PHATRDRAFT_50575</name>
</gene>
<dbReference type="EMBL" id="CM000633">
    <property type="protein sequence ID" value="EEC43022.1"/>
    <property type="molecule type" value="Genomic_DNA"/>
</dbReference>
<feature type="compositionally biased region" description="Basic and acidic residues" evidence="1">
    <location>
        <begin position="540"/>
        <end position="552"/>
    </location>
</feature>
<feature type="region of interest" description="Disordered" evidence="1">
    <location>
        <begin position="345"/>
        <end position="395"/>
    </location>
</feature>
<feature type="region of interest" description="Disordered" evidence="1">
    <location>
        <begin position="651"/>
        <end position="717"/>
    </location>
</feature>
<evidence type="ECO:0000256" key="1">
    <source>
        <dbReference type="SAM" id="MobiDB-lite"/>
    </source>
</evidence>
<dbReference type="RefSeq" id="XP_002185535.1">
    <property type="nucleotide sequence ID" value="XM_002185499.1"/>
</dbReference>
<reference evidence="2 3" key="1">
    <citation type="journal article" date="2008" name="Nature">
        <title>The Phaeodactylum genome reveals the evolutionary history of diatom genomes.</title>
        <authorList>
            <person name="Bowler C."/>
            <person name="Allen A.E."/>
            <person name="Badger J.H."/>
            <person name="Grimwood J."/>
            <person name="Jabbari K."/>
            <person name="Kuo A."/>
            <person name="Maheswari U."/>
            <person name="Martens C."/>
            <person name="Maumus F."/>
            <person name="Otillar R.P."/>
            <person name="Rayko E."/>
            <person name="Salamov A."/>
            <person name="Vandepoele K."/>
            <person name="Beszteri B."/>
            <person name="Gruber A."/>
            <person name="Heijde M."/>
            <person name="Katinka M."/>
            <person name="Mock T."/>
            <person name="Valentin K."/>
            <person name="Verret F."/>
            <person name="Berges J.A."/>
            <person name="Brownlee C."/>
            <person name="Cadoret J.P."/>
            <person name="Chiovitti A."/>
            <person name="Choi C.J."/>
            <person name="Coesel S."/>
            <person name="De Martino A."/>
            <person name="Detter J.C."/>
            <person name="Durkin C."/>
            <person name="Falciatore A."/>
            <person name="Fournet J."/>
            <person name="Haruta M."/>
            <person name="Huysman M.J."/>
            <person name="Jenkins B.D."/>
            <person name="Jiroutova K."/>
            <person name="Jorgensen R.E."/>
            <person name="Joubert Y."/>
            <person name="Kaplan A."/>
            <person name="Kroger N."/>
            <person name="Kroth P.G."/>
            <person name="La Roche J."/>
            <person name="Lindquist E."/>
            <person name="Lommer M."/>
            <person name="Martin-Jezequel V."/>
            <person name="Lopez P.J."/>
            <person name="Lucas S."/>
            <person name="Mangogna M."/>
            <person name="McGinnis K."/>
            <person name="Medlin L.K."/>
            <person name="Montsant A."/>
            <person name="Oudot-Le Secq M.P."/>
            <person name="Napoli C."/>
            <person name="Obornik M."/>
            <person name="Parker M.S."/>
            <person name="Petit J.L."/>
            <person name="Porcel B.M."/>
            <person name="Poulsen N."/>
            <person name="Robison M."/>
            <person name="Rychlewski L."/>
            <person name="Rynearson T.A."/>
            <person name="Schmutz J."/>
            <person name="Shapiro H."/>
            <person name="Siaut M."/>
            <person name="Stanley M."/>
            <person name="Sussman M.R."/>
            <person name="Taylor A.R."/>
            <person name="Vardi A."/>
            <person name="von Dassow P."/>
            <person name="Vyverman W."/>
            <person name="Willis A."/>
            <person name="Wyrwicz L.S."/>
            <person name="Rokhsar D.S."/>
            <person name="Weissenbach J."/>
            <person name="Armbrust E.V."/>
            <person name="Green B.R."/>
            <person name="Van de Peer Y."/>
            <person name="Grigoriev I.V."/>
        </authorList>
    </citation>
    <scope>NUCLEOTIDE SEQUENCE [LARGE SCALE GENOMIC DNA]</scope>
    <source>
        <strain evidence="2 3">CCAP 1055/1</strain>
    </source>
</reference>
<feature type="compositionally biased region" description="Polar residues" evidence="1">
    <location>
        <begin position="707"/>
        <end position="717"/>
    </location>
</feature>
<dbReference type="InParanoid" id="B7GEJ3"/>
<keyword evidence="3" id="KW-1185">Reference proteome</keyword>
<accession>B7GEJ3</accession>
<feature type="compositionally biased region" description="Low complexity" evidence="1">
    <location>
        <begin position="11"/>
        <end position="28"/>
    </location>
</feature>
<proteinExistence type="predicted"/>
<feature type="region of interest" description="Disordered" evidence="1">
    <location>
        <begin position="298"/>
        <end position="333"/>
    </location>
</feature>
<feature type="region of interest" description="Disordered" evidence="1">
    <location>
        <begin position="234"/>
        <end position="253"/>
    </location>
</feature>
<name>B7GEJ3_PHATC</name>
<feature type="compositionally biased region" description="Polar residues" evidence="1">
    <location>
        <begin position="200"/>
        <end position="212"/>
    </location>
</feature>